<dbReference type="Pfam" id="PF13966">
    <property type="entry name" value="zf-RVT"/>
    <property type="match status" value="1"/>
</dbReference>
<evidence type="ECO:0000259" key="1">
    <source>
        <dbReference type="Pfam" id="PF13966"/>
    </source>
</evidence>
<organism evidence="2 3">
    <name type="scientific">Tanacetum coccineum</name>
    <dbReference type="NCBI Taxonomy" id="301880"/>
    <lineage>
        <taxon>Eukaryota</taxon>
        <taxon>Viridiplantae</taxon>
        <taxon>Streptophyta</taxon>
        <taxon>Embryophyta</taxon>
        <taxon>Tracheophyta</taxon>
        <taxon>Spermatophyta</taxon>
        <taxon>Magnoliopsida</taxon>
        <taxon>eudicotyledons</taxon>
        <taxon>Gunneridae</taxon>
        <taxon>Pentapetalae</taxon>
        <taxon>asterids</taxon>
        <taxon>campanulids</taxon>
        <taxon>Asterales</taxon>
        <taxon>Asteraceae</taxon>
        <taxon>Asteroideae</taxon>
        <taxon>Anthemideae</taxon>
        <taxon>Anthemidinae</taxon>
        <taxon>Tanacetum</taxon>
    </lineage>
</organism>
<reference evidence="2" key="1">
    <citation type="journal article" date="2022" name="Int. J. Mol. Sci.">
        <title>Draft Genome of Tanacetum Coccineum: Genomic Comparison of Closely Related Tanacetum-Family Plants.</title>
        <authorList>
            <person name="Yamashiro T."/>
            <person name="Shiraishi A."/>
            <person name="Nakayama K."/>
            <person name="Satake H."/>
        </authorList>
    </citation>
    <scope>NUCLEOTIDE SEQUENCE</scope>
</reference>
<gene>
    <name evidence="2" type="ORF">Tco_0770088</name>
</gene>
<dbReference type="InterPro" id="IPR026960">
    <property type="entry name" value="RVT-Znf"/>
</dbReference>
<comment type="caution">
    <text evidence="2">The sequence shown here is derived from an EMBL/GenBank/DDBJ whole genome shotgun (WGS) entry which is preliminary data.</text>
</comment>
<dbReference type="PANTHER" id="PTHR33116">
    <property type="entry name" value="REVERSE TRANSCRIPTASE ZINC-BINDING DOMAIN-CONTAINING PROTEIN-RELATED-RELATED"/>
    <property type="match status" value="1"/>
</dbReference>
<name>A0ABQ4ZC77_9ASTR</name>
<dbReference type="EMBL" id="BQNB010011199">
    <property type="protein sequence ID" value="GJS87452.1"/>
    <property type="molecule type" value="Genomic_DNA"/>
</dbReference>
<evidence type="ECO:0000313" key="3">
    <source>
        <dbReference type="Proteomes" id="UP001151760"/>
    </source>
</evidence>
<dbReference type="PANTHER" id="PTHR33116:SF76">
    <property type="entry name" value="DUF4283 DOMAIN-CONTAINING PROTEIN"/>
    <property type="match status" value="1"/>
</dbReference>
<proteinExistence type="predicted"/>
<keyword evidence="3" id="KW-1185">Reference proteome</keyword>
<feature type="domain" description="Reverse transcriptase zinc-binding" evidence="1">
    <location>
        <begin position="115"/>
        <end position="201"/>
    </location>
</feature>
<sequence>MVSHIWKLLSLKESLWVKWVHLYKLNGRNFWDMPLRGKMSWGWRKILQLRPLIRDYIWSKIGDGCSTSLWFDKWCNFSPLSNMVSCRDWYRAGLSSSSKIRELEWHNELGLSKPFSVATVWSTIRPRNSKVDWCNVVWFSSCIHRHAFNFWLVIKQRLKTQDKLARWDVSGSLSTVCPLCELIPDSHEHLFFECSFSQQIWNHMKSYAGLSNSSPILSHIMSIVTPIANRKSSRSVIAKLVMAATAYFIWQERNGRLLKNSKRSVNQVIEVIFSSVRLKLLSCRFKKSKDGVNSGVTCEDEAKRCNSGAKTKTFEENCYLLLYVVSNKEDTVYQRQLITRIRVKDQFPIRRITLHLYVREKRWQYTSGENGSQMAAMQDKKNHVKRISHGFNGLEKDEISVDDNPNDDLNDLNDKLNELDQATKDEKIHFECPNATDLN</sequence>
<dbReference type="Proteomes" id="UP001151760">
    <property type="component" value="Unassembled WGS sequence"/>
</dbReference>
<evidence type="ECO:0000313" key="2">
    <source>
        <dbReference type="EMBL" id="GJS87452.1"/>
    </source>
</evidence>
<accession>A0ABQ4ZC77</accession>
<reference evidence="2" key="2">
    <citation type="submission" date="2022-01" db="EMBL/GenBank/DDBJ databases">
        <authorList>
            <person name="Yamashiro T."/>
            <person name="Shiraishi A."/>
            <person name="Satake H."/>
            <person name="Nakayama K."/>
        </authorList>
    </citation>
    <scope>NUCLEOTIDE SEQUENCE</scope>
</reference>
<protein>
    <recommendedName>
        <fullName evidence="1">Reverse transcriptase zinc-binding domain-containing protein</fullName>
    </recommendedName>
</protein>